<protein>
    <submittedName>
        <fullName evidence="3">Uncharacterized protein</fullName>
    </submittedName>
</protein>
<feature type="chain" id="PRO_5040763867" evidence="2">
    <location>
        <begin position="18"/>
        <end position="227"/>
    </location>
</feature>
<organism evidence="3 4">
    <name type="scientific">Periconia digitata</name>
    <dbReference type="NCBI Taxonomy" id="1303443"/>
    <lineage>
        <taxon>Eukaryota</taxon>
        <taxon>Fungi</taxon>
        <taxon>Dikarya</taxon>
        <taxon>Ascomycota</taxon>
        <taxon>Pezizomycotina</taxon>
        <taxon>Dothideomycetes</taxon>
        <taxon>Pleosporomycetidae</taxon>
        <taxon>Pleosporales</taxon>
        <taxon>Massarineae</taxon>
        <taxon>Periconiaceae</taxon>
        <taxon>Periconia</taxon>
    </lineage>
</organism>
<feature type="compositionally biased region" description="Low complexity" evidence="1">
    <location>
        <begin position="156"/>
        <end position="173"/>
    </location>
</feature>
<dbReference type="AlphaFoldDB" id="A0A9W4XMR4"/>
<reference evidence="3" key="1">
    <citation type="submission" date="2023-01" db="EMBL/GenBank/DDBJ databases">
        <authorList>
            <person name="Van Ghelder C."/>
            <person name="Rancurel C."/>
        </authorList>
    </citation>
    <scope>NUCLEOTIDE SEQUENCE</scope>
    <source>
        <strain evidence="3">CNCM I-4278</strain>
    </source>
</reference>
<feature type="compositionally biased region" description="Acidic residues" evidence="1">
    <location>
        <begin position="194"/>
        <end position="227"/>
    </location>
</feature>
<evidence type="ECO:0000256" key="1">
    <source>
        <dbReference type="SAM" id="MobiDB-lite"/>
    </source>
</evidence>
<keyword evidence="2" id="KW-0732">Signal</keyword>
<feature type="region of interest" description="Disordered" evidence="1">
    <location>
        <begin position="122"/>
        <end position="227"/>
    </location>
</feature>
<evidence type="ECO:0000256" key="2">
    <source>
        <dbReference type="SAM" id="SignalP"/>
    </source>
</evidence>
<sequence length="227" mass="23603">MRATIISIFSLATAVSAAGNAIVINNSLEPLYLWTEGDVISEQHTVAPSSTWTEAFHRGEDVPGVAIKIAKVQDGLFNEEPTLVFGYTLDPDRVWYSIDAVNGEPFEGQKLMLSSVGGTGDVEWPSGKDIGEEIRDNEPDADVVLTIDPQSGSGSGSKPAPSSPAPSSSAAPAPSAPTPTSAPPPADSSAPSEGEGEDGSEENEGDEEGGDENEEEGDEGEEGEDEE</sequence>
<evidence type="ECO:0000313" key="4">
    <source>
        <dbReference type="Proteomes" id="UP001152607"/>
    </source>
</evidence>
<feature type="signal peptide" evidence="2">
    <location>
        <begin position="1"/>
        <end position="17"/>
    </location>
</feature>
<dbReference type="OrthoDB" id="3682664at2759"/>
<accession>A0A9W4XMR4</accession>
<dbReference type="Pfam" id="PF04681">
    <property type="entry name" value="Bys1"/>
    <property type="match status" value="1"/>
</dbReference>
<dbReference type="InterPro" id="IPR006771">
    <property type="entry name" value="CetA-like"/>
</dbReference>
<dbReference type="PANTHER" id="PTHR36195:SF4">
    <property type="entry name" value="DOMAIN PROTEIN, PUTATIVE (AFU_ORTHOLOGUE AFUA_5G01990)-RELATED"/>
    <property type="match status" value="1"/>
</dbReference>
<keyword evidence="4" id="KW-1185">Reference proteome</keyword>
<name>A0A9W4XMR4_9PLEO</name>
<feature type="compositionally biased region" description="Basic and acidic residues" evidence="1">
    <location>
        <begin position="129"/>
        <end position="138"/>
    </location>
</feature>
<proteinExistence type="predicted"/>
<gene>
    <name evidence="3" type="ORF">PDIGIT_LOCUS7229</name>
</gene>
<dbReference type="PANTHER" id="PTHR36195">
    <property type="entry name" value="DOMAIN PROTEIN, PUTATIVE (AFU_ORTHOLOGUE AFUA_5G01990)-RELATED-RELATED"/>
    <property type="match status" value="1"/>
</dbReference>
<feature type="compositionally biased region" description="Pro residues" evidence="1">
    <location>
        <begin position="174"/>
        <end position="186"/>
    </location>
</feature>
<comment type="caution">
    <text evidence="3">The sequence shown here is derived from an EMBL/GenBank/DDBJ whole genome shotgun (WGS) entry which is preliminary data.</text>
</comment>
<dbReference type="EMBL" id="CAOQHR010000004">
    <property type="protein sequence ID" value="CAI6334175.1"/>
    <property type="molecule type" value="Genomic_DNA"/>
</dbReference>
<dbReference type="Proteomes" id="UP001152607">
    <property type="component" value="Unassembled WGS sequence"/>
</dbReference>
<evidence type="ECO:0000313" key="3">
    <source>
        <dbReference type="EMBL" id="CAI6334175.1"/>
    </source>
</evidence>